<dbReference type="SUPFAM" id="SSF117281">
    <property type="entry name" value="Kelch motif"/>
    <property type="match status" value="2"/>
</dbReference>
<dbReference type="EMBL" id="MK072437">
    <property type="protein sequence ID" value="AYV84925.1"/>
    <property type="molecule type" value="Genomic_DNA"/>
</dbReference>
<reference evidence="3" key="1">
    <citation type="submission" date="2018-10" db="EMBL/GenBank/DDBJ databases">
        <title>Hidden diversity of soil giant viruses.</title>
        <authorList>
            <person name="Schulz F."/>
            <person name="Alteio L."/>
            <person name="Goudeau D."/>
            <person name="Ryan E.M."/>
            <person name="Malmstrom R.R."/>
            <person name="Blanchard J."/>
            <person name="Woyke T."/>
        </authorList>
    </citation>
    <scope>NUCLEOTIDE SEQUENCE</scope>
    <source>
        <strain evidence="3">SAV1</strain>
    </source>
</reference>
<keyword evidence="2" id="KW-0677">Repeat</keyword>
<dbReference type="PANTHER" id="PTHR46093:SF18">
    <property type="entry name" value="FIBRONECTIN TYPE-III DOMAIN-CONTAINING PROTEIN"/>
    <property type="match status" value="1"/>
</dbReference>
<organism evidence="3">
    <name type="scientific">Satyrvirus sp</name>
    <dbReference type="NCBI Taxonomy" id="2487771"/>
    <lineage>
        <taxon>Viruses</taxon>
        <taxon>Varidnaviria</taxon>
        <taxon>Bamfordvirae</taxon>
        <taxon>Nucleocytoviricota</taxon>
        <taxon>Megaviricetes</taxon>
        <taxon>Imitervirales</taxon>
        <taxon>Mimiviridae</taxon>
        <taxon>Megamimivirinae</taxon>
    </lineage>
</organism>
<gene>
    <name evidence="3" type="ORF">Satyrvirus1_11</name>
</gene>
<dbReference type="InterPro" id="IPR015915">
    <property type="entry name" value="Kelch-typ_b-propeller"/>
</dbReference>
<evidence type="ECO:0000256" key="1">
    <source>
        <dbReference type="ARBA" id="ARBA00022441"/>
    </source>
</evidence>
<evidence type="ECO:0008006" key="4">
    <source>
        <dbReference type="Google" id="ProtNLM"/>
    </source>
</evidence>
<dbReference type="Pfam" id="PF24681">
    <property type="entry name" value="Kelch_KLHDC2_KLHL20_DRC7"/>
    <property type="match status" value="1"/>
</dbReference>
<proteinExistence type="predicted"/>
<accession>A0A3G5ACG8</accession>
<name>A0A3G5ACG8_9VIRU</name>
<dbReference type="Gene3D" id="2.120.10.80">
    <property type="entry name" value="Kelch-type beta propeller"/>
    <property type="match status" value="2"/>
</dbReference>
<protein>
    <recommendedName>
        <fullName evidence="4">Kelch repeat protein</fullName>
    </recommendedName>
</protein>
<dbReference type="PANTHER" id="PTHR46093">
    <property type="entry name" value="ACYL-COA-BINDING DOMAIN-CONTAINING PROTEIN 5"/>
    <property type="match status" value="1"/>
</dbReference>
<keyword evidence="1" id="KW-0880">Kelch repeat</keyword>
<sequence length="328" mass="35739">MNILFGGAGGVNYNTLLNDTWSWDGTNWTQLFPEHSPSARYGAVMAYNATDDSVILFGGYDYNNVLGDTWKWNGQDWTQLFPTSSPSHRVQSSMAYDATGKVLILFGGMNFITTEIFGDTWQWNGTTWTQLLSNSGPCRRLVASMASTNNTVYLIGGQTSRAQYLDDNWEWNYNNKQWIQKKSMPMAVGAAIAGGYSNTDFIFASGMASNNTLSNLASDYSITDTWSPVGALPSARSTAATAVENTGNIIVFGGQGNNCMLGDTVRYNVASSSWSTLSPVTSPPARYCAMMSCGTTTTTASKVPNCTMVKQNATAIPTNMQRNRCDMM</sequence>
<evidence type="ECO:0000313" key="3">
    <source>
        <dbReference type="EMBL" id="AYV84925.1"/>
    </source>
</evidence>
<evidence type="ECO:0000256" key="2">
    <source>
        <dbReference type="ARBA" id="ARBA00022737"/>
    </source>
</evidence>